<evidence type="ECO:0000259" key="1">
    <source>
        <dbReference type="Pfam" id="PF00646"/>
    </source>
</evidence>
<dbReference type="EMBL" id="AWUE01020860">
    <property type="protein sequence ID" value="OMO65101.1"/>
    <property type="molecule type" value="Genomic_DNA"/>
</dbReference>
<dbReference type="STRING" id="93759.A0A1R3H437"/>
<evidence type="ECO:0000259" key="2">
    <source>
        <dbReference type="Pfam" id="PF23622"/>
    </source>
</evidence>
<evidence type="ECO:0000313" key="3">
    <source>
        <dbReference type="EMBL" id="OMO65101.1"/>
    </source>
</evidence>
<dbReference type="PANTHER" id="PTHR34223">
    <property type="entry name" value="OS11G0201299 PROTEIN"/>
    <property type="match status" value="1"/>
</dbReference>
<sequence length="377" mass="43567">MSRRQRRRRNKRRKSSEEEDYISRLPDSIIIDEILSRLSTKEAVKTGVLSTRWKYLWTCNPTLDFPLFDIRDNKGFVSIVNKTLALYIIPLTRNTCFPYDEDRIRYQIPQDLYAHSSLTELTTNFCDYAPKAEVSWTSLKELYIGSAALTEDALQRILAGTPLLEHLELDECWGTSSIQVSSTSALKELVITEWLDPRCLTEDTLNLNTLEISIPSVKSLELLGAWQTKCLLLDASSLVEAHLTEFSEFSLVYEEGDIQEYAAMVKEMLLRVTSVSELSVGPIFLRFDEGNLIKEEDYWSSLEHLPFMKLKVISIWLGSFDPRKDCFDYLLGFAQFMLRKATVIEKMIISPKSYRRKLLTTLRRCSPKTKAEIICHR</sequence>
<dbReference type="Proteomes" id="UP000187203">
    <property type="component" value="Unassembled WGS sequence"/>
</dbReference>
<name>A0A1R3H437_9ROSI</name>
<comment type="caution">
    <text evidence="3">The sequence shown here is derived from an EMBL/GenBank/DDBJ whole genome shotgun (WGS) entry which is preliminary data.</text>
</comment>
<gene>
    <name evidence="3" type="ORF">COLO4_31579</name>
</gene>
<dbReference type="AlphaFoldDB" id="A0A1R3H437"/>
<feature type="domain" description="At1g61320/AtMIF1 LRR" evidence="2">
    <location>
        <begin position="78"/>
        <end position="250"/>
    </location>
</feature>
<dbReference type="SUPFAM" id="SSF52047">
    <property type="entry name" value="RNI-like"/>
    <property type="match status" value="1"/>
</dbReference>
<accession>A0A1R3H437</accession>
<organism evidence="3 4">
    <name type="scientific">Corchorus olitorius</name>
    <dbReference type="NCBI Taxonomy" id="93759"/>
    <lineage>
        <taxon>Eukaryota</taxon>
        <taxon>Viridiplantae</taxon>
        <taxon>Streptophyta</taxon>
        <taxon>Embryophyta</taxon>
        <taxon>Tracheophyta</taxon>
        <taxon>Spermatophyta</taxon>
        <taxon>Magnoliopsida</taxon>
        <taxon>eudicotyledons</taxon>
        <taxon>Gunneridae</taxon>
        <taxon>Pentapetalae</taxon>
        <taxon>rosids</taxon>
        <taxon>malvids</taxon>
        <taxon>Malvales</taxon>
        <taxon>Malvaceae</taxon>
        <taxon>Grewioideae</taxon>
        <taxon>Apeibeae</taxon>
        <taxon>Corchorus</taxon>
    </lineage>
</organism>
<protein>
    <recommendedName>
        <fullName evidence="5">F-box domain-containing protein</fullName>
    </recommendedName>
</protein>
<dbReference type="InterPro" id="IPR001810">
    <property type="entry name" value="F-box_dom"/>
</dbReference>
<dbReference type="InterPro" id="IPR053781">
    <property type="entry name" value="F-box_AtFBL13-like"/>
</dbReference>
<dbReference type="InterPro" id="IPR053197">
    <property type="entry name" value="F-box_SCFL_complex_component"/>
</dbReference>
<dbReference type="InterPro" id="IPR036047">
    <property type="entry name" value="F-box-like_dom_sf"/>
</dbReference>
<dbReference type="Pfam" id="PF00646">
    <property type="entry name" value="F-box"/>
    <property type="match status" value="1"/>
</dbReference>
<evidence type="ECO:0000313" key="4">
    <source>
        <dbReference type="Proteomes" id="UP000187203"/>
    </source>
</evidence>
<proteinExistence type="predicted"/>
<reference evidence="4" key="1">
    <citation type="submission" date="2013-09" db="EMBL/GenBank/DDBJ databases">
        <title>Corchorus olitorius genome sequencing.</title>
        <authorList>
            <person name="Alam M."/>
            <person name="Haque M.S."/>
            <person name="Islam M.S."/>
            <person name="Emdad E.M."/>
            <person name="Islam M.M."/>
            <person name="Ahmed B."/>
            <person name="Halim A."/>
            <person name="Hossen Q.M.M."/>
            <person name="Hossain M.Z."/>
            <person name="Ahmed R."/>
            <person name="Khan M.M."/>
            <person name="Islam R."/>
            <person name="Rashid M.M."/>
            <person name="Khan S.A."/>
            <person name="Rahman M.S."/>
            <person name="Alam M."/>
            <person name="Yahiya A.S."/>
            <person name="Khan M.S."/>
            <person name="Azam M.S."/>
            <person name="Haque T."/>
            <person name="Lashkar M.Z.H."/>
            <person name="Akhand A.I."/>
            <person name="Morshed G."/>
            <person name="Roy S."/>
            <person name="Uddin K.S."/>
            <person name="Rabeya T."/>
            <person name="Hossain A.S."/>
            <person name="Chowdhury A."/>
            <person name="Snigdha A.R."/>
            <person name="Mortoza M.S."/>
            <person name="Matin S.A."/>
            <person name="Hoque S.M.E."/>
            <person name="Islam M.K."/>
            <person name="Roy D.K."/>
            <person name="Haider R."/>
            <person name="Moosa M.M."/>
            <person name="Elias S.M."/>
            <person name="Hasan A.M."/>
            <person name="Jahan S."/>
            <person name="Shafiuddin M."/>
            <person name="Mahmood N."/>
            <person name="Shommy N.S."/>
        </authorList>
    </citation>
    <scope>NUCLEOTIDE SEQUENCE [LARGE SCALE GENOMIC DNA]</scope>
    <source>
        <strain evidence="4">cv. O-4</strain>
    </source>
</reference>
<evidence type="ECO:0008006" key="5">
    <source>
        <dbReference type="Google" id="ProtNLM"/>
    </source>
</evidence>
<dbReference type="CDD" id="cd22160">
    <property type="entry name" value="F-box_AtFBL13-like"/>
    <property type="match status" value="1"/>
</dbReference>
<dbReference type="OrthoDB" id="1939276at2759"/>
<dbReference type="SUPFAM" id="SSF81383">
    <property type="entry name" value="F-box domain"/>
    <property type="match status" value="1"/>
</dbReference>
<keyword evidence="4" id="KW-1185">Reference proteome</keyword>
<dbReference type="InterPro" id="IPR032675">
    <property type="entry name" value="LRR_dom_sf"/>
</dbReference>
<feature type="domain" description="F-box" evidence="1">
    <location>
        <begin position="22"/>
        <end position="58"/>
    </location>
</feature>
<dbReference type="Pfam" id="PF23622">
    <property type="entry name" value="LRR_At1g61320_AtMIF1"/>
    <property type="match status" value="1"/>
</dbReference>
<dbReference type="Gene3D" id="3.80.10.10">
    <property type="entry name" value="Ribonuclease Inhibitor"/>
    <property type="match status" value="1"/>
</dbReference>
<dbReference type="InterPro" id="IPR055357">
    <property type="entry name" value="LRR_At1g61320_AtMIF1"/>
</dbReference>
<dbReference type="PANTHER" id="PTHR34223:SF51">
    <property type="entry name" value="OS06G0556300 PROTEIN"/>
    <property type="match status" value="1"/>
</dbReference>